<accession>A0ABW2GE75</accession>
<sequence length="604" mass="62247">MTPTGLPAVVPQATADLVEALPPRLRKRLDAAAAKLAARPLTIEGGTVRVALDDETALELRAPDGVVRRAADIRCSCLLAPACVHRAAAACAAPVAQADPAGLPQEAGTALGQPDLPKDDPPPGPGEPGGEPGPAPASDPGRDGAGAPAAHPDRVPADALWAAGAAVLEAGIDGAGAVLQAELLRAAHTARLAALPRPAAAAVHTVNHLRAARAAAPDHRLAELAQALRDLLATTHHLRRDHTHAVQRAAARGTARRAYTPGGSLRLYGLCTEPVLTTTGQAGAVTWTADAEGRIYSVPDLAPGGPPRAIDAAARPVRLGDTALTHRELARTGLAVSGATVSADGRLGAGKGVQAVRAAGAPWSEPPLDRLWAPSPAHQVARALTDPDDPGLLFLEATLLGTVRETGGDCLLADCSGLPLRLAAAHEHPDLAYRDNLRTLAAAPGRTVRLIGRLVRADHPRVQPLAVQLPAGIHDLGLDRLQRSDLPAGTPPPALPAAPPSAPAPLHLLRRRTEQAVAAGRRALALPATDDTRPLRRAGLTTAAELLDRLRRAAADRGRDHFGRLLPADTDHFAEAWLAAALYTEAAATLLCRTAWEGAGTEGD</sequence>
<gene>
    <name evidence="2" type="ORF">ACFQLX_06570</name>
</gene>
<proteinExistence type="predicted"/>
<dbReference type="EMBL" id="JBHSZO010000007">
    <property type="protein sequence ID" value="MFC7217833.1"/>
    <property type="molecule type" value="Genomic_DNA"/>
</dbReference>
<reference evidence="3" key="1">
    <citation type="journal article" date="2019" name="Int. J. Syst. Evol. Microbiol.">
        <title>The Global Catalogue of Microorganisms (GCM) 10K type strain sequencing project: providing services to taxonomists for standard genome sequencing and annotation.</title>
        <authorList>
            <consortium name="The Broad Institute Genomics Platform"/>
            <consortium name="The Broad Institute Genome Sequencing Center for Infectious Disease"/>
            <person name="Wu L."/>
            <person name="Ma J."/>
        </authorList>
    </citation>
    <scope>NUCLEOTIDE SEQUENCE [LARGE SCALE GENOMIC DNA]</scope>
    <source>
        <strain evidence="3">CGMCC 1.13681</strain>
    </source>
</reference>
<evidence type="ECO:0000313" key="3">
    <source>
        <dbReference type="Proteomes" id="UP001596413"/>
    </source>
</evidence>
<feature type="region of interest" description="Disordered" evidence="1">
    <location>
        <begin position="100"/>
        <end position="153"/>
    </location>
</feature>
<evidence type="ECO:0000313" key="2">
    <source>
        <dbReference type="EMBL" id="MFC7217833.1"/>
    </source>
</evidence>
<dbReference type="RefSeq" id="WP_386413044.1">
    <property type="nucleotide sequence ID" value="NZ_JBHSZO010000007.1"/>
</dbReference>
<evidence type="ECO:0000256" key="1">
    <source>
        <dbReference type="SAM" id="MobiDB-lite"/>
    </source>
</evidence>
<comment type="caution">
    <text evidence="2">The sequence shown here is derived from an EMBL/GenBank/DDBJ whole genome shotgun (WGS) entry which is preliminary data.</text>
</comment>
<name>A0ABW2GE75_9ACTN</name>
<dbReference type="Proteomes" id="UP001596413">
    <property type="component" value="Unassembled WGS sequence"/>
</dbReference>
<feature type="compositionally biased region" description="Pro residues" evidence="1">
    <location>
        <begin position="122"/>
        <end position="137"/>
    </location>
</feature>
<organism evidence="2 3">
    <name type="scientific">Streptomyces polyrhachis</name>
    <dbReference type="NCBI Taxonomy" id="1282885"/>
    <lineage>
        <taxon>Bacteria</taxon>
        <taxon>Bacillati</taxon>
        <taxon>Actinomycetota</taxon>
        <taxon>Actinomycetes</taxon>
        <taxon>Kitasatosporales</taxon>
        <taxon>Streptomycetaceae</taxon>
        <taxon>Streptomyces</taxon>
    </lineage>
</organism>
<keyword evidence="3" id="KW-1185">Reference proteome</keyword>
<evidence type="ECO:0008006" key="4">
    <source>
        <dbReference type="Google" id="ProtNLM"/>
    </source>
</evidence>
<protein>
    <recommendedName>
        <fullName evidence="4">SWIM-type domain-containing protein</fullName>
    </recommendedName>
</protein>